<organism evidence="1">
    <name type="scientific">marine sediment metagenome</name>
    <dbReference type="NCBI Taxonomy" id="412755"/>
    <lineage>
        <taxon>unclassified sequences</taxon>
        <taxon>metagenomes</taxon>
        <taxon>ecological metagenomes</taxon>
    </lineage>
</organism>
<feature type="non-terminal residue" evidence="1">
    <location>
        <position position="1"/>
    </location>
</feature>
<comment type="caution">
    <text evidence="1">The sequence shown here is derived from an EMBL/GenBank/DDBJ whole genome shotgun (WGS) entry which is preliminary data.</text>
</comment>
<evidence type="ECO:0000313" key="1">
    <source>
        <dbReference type="EMBL" id="KKL93879.1"/>
    </source>
</evidence>
<dbReference type="EMBL" id="LAZR01019074">
    <property type="protein sequence ID" value="KKL93879.1"/>
    <property type="molecule type" value="Genomic_DNA"/>
</dbReference>
<name>A0A0F9G558_9ZZZZ</name>
<proteinExistence type="predicted"/>
<reference evidence="1" key="1">
    <citation type="journal article" date="2015" name="Nature">
        <title>Complex archaea that bridge the gap between prokaryotes and eukaryotes.</title>
        <authorList>
            <person name="Spang A."/>
            <person name="Saw J.H."/>
            <person name="Jorgensen S.L."/>
            <person name="Zaremba-Niedzwiedzka K."/>
            <person name="Martijn J."/>
            <person name="Lind A.E."/>
            <person name="van Eijk R."/>
            <person name="Schleper C."/>
            <person name="Guy L."/>
            <person name="Ettema T.J."/>
        </authorList>
    </citation>
    <scope>NUCLEOTIDE SEQUENCE</scope>
</reference>
<accession>A0A0F9G558</accession>
<dbReference type="AlphaFoldDB" id="A0A0F9G558"/>
<gene>
    <name evidence="1" type="ORF">LCGC14_1870200</name>
</gene>
<protein>
    <submittedName>
        <fullName evidence="1">Uncharacterized protein</fullName>
    </submittedName>
</protein>
<sequence length="118" mass="13041">YKEGTDLVFHVHWQGIAAPSGIDNVQWRLTYVVMRGNTTLNPAVTIDSSDTAIDTRYKSYRTSFGVIDGTNFLIEDQFMFTLTRVTATGDAYAGDALIETAGIHYEVNTLGSRQVATK</sequence>